<dbReference type="Gene3D" id="3.90.1150.10">
    <property type="entry name" value="Aspartate Aminotransferase, domain 1"/>
    <property type="match status" value="1"/>
</dbReference>
<organism evidence="7 8">
    <name type="scientific">Candidatus Opimibacter skivensis</name>
    <dbReference type="NCBI Taxonomy" id="2982028"/>
    <lineage>
        <taxon>Bacteria</taxon>
        <taxon>Pseudomonadati</taxon>
        <taxon>Bacteroidota</taxon>
        <taxon>Saprospiria</taxon>
        <taxon>Saprospirales</taxon>
        <taxon>Saprospiraceae</taxon>
        <taxon>Candidatus Opimibacter</taxon>
    </lineage>
</organism>
<dbReference type="CDD" id="cd00609">
    <property type="entry name" value="AAT_like"/>
    <property type="match status" value="1"/>
</dbReference>
<dbReference type="InterPro" id="IPR004839">
    <property type="entry name" value="Aminotransferase_I/II_large"/>
</dbReference>
<evidence type="ECO:0000256" key="3">
    <source>
        <dbReference type="ARBA" id="ARBA00022576"/>
    </source>
</evidence>
<evidence type="ECO:0000256" key="4">
    <source>
        <dbReference type="ARBA" id="ARBA00022679"/>
    </source>
</evidence>
<evidence type="ECO:0000313" key="8">
    <source>
        <dbReference type="Proteomes" id="UP000808337"/>
    </source>
</evidence>
<dbReference type="InterPro" id="IPR051326">
    <property type="entry name" value="Kynurenine-oxoglutarate_AT"/>
</dbReference>
<dbReference type="PANTHER" id="PTHR43807:SF20">
    <property type="entry name" value="FI04487P"/>
    <property type="match status" value="1"/>
</dbReference>
<comment type="similarity">
    <text evidence="2">Belongs to the class-I pyridoxal-phosphate-dependent aminotransferase family.</text>
</comment>
<dbReference type="FunFam" id="3.40.640.10:FF:000033">
    <property type="entry name" value="Aspartate aminotransferase"/>
    <property type="match status" value="1"/>
</dbReference>
<dbReference type="Pfam" id="PF00155">
    <property type="entry name" value="Aminotran_1_2"/>
    <property type="match status" value="1"/>
</dbReference>
<dbReference type="NCBIfam" id="NF006569">
    <property type="entry name" value="PRK09082.1"/>
    <property type="match status" value="1"/>
</dbReference>
<dbReference type="EMBL" id="JADKGY010000014">
    <property type="protein sequence ID" value="MBK9983273.1"/>
    <property type="molecule type" value="Genomic_DNA"/>
</dbReference>
<feature type="domain" description="Aminotransferase class I/classII large" evidence="6">
    <location>
        <begin position="27"/>
        <end position="377"/>
    </location>
</feature>
<reference evidence="7 8" key="1">
    <citation type="submission" date="2020-10" db="EMBL/GenBank/DDBJ databases">
        <title>Connecting structure to function with the recovery of over 1000 high-quality activated sludge metagenome-assembled genomes encoding full-length rRNA genes using long-read sequencing.</title>
        <authorList>
            <person name="Singleton C.M."/>
            <person name="Petriglieri F."/>
            <person name="Kristensen J.M."/>
            <person name="Kirkegaard R.H."/>
            <person name="Michaelsen T.Y."/>
            <person name="Andersen M.H."/>
            <person name="Karst S.M."/>
            <person name="Dueholm M.S."/>
            <person name="Nielsen P.H."/>
            <person name="Albertsen M."/>
        </authorList>
    </citation>
    <scope>NUCLEOTIDE SEQUENCE [LARGE SCALE GENOMIC DNA]</scope>
    <source>
        <strain evidence="7">Ribe_18-Q3-R11-54_MAXAC.273</strain>
    </source>
</reference>
<gene>
    <name evidence="7" type="ORF">IPP15_12870</name>
</gene>
<comment type="cofactor">
    <cofactor evidence="1">
        <name>pyridoxal 5'-phosphate</name>
        <dbReference type="ChEBI" id="CHEBI:597326"/>
    </cofactor>
</comment>
<keyword evidence="3 7" id="KW-0032">Aminotransferase</keyword>
<accession>A0A9D7SWH9</accession>
<evidence type="ECO:0000256" key="1">
    <source>
        <dbReference type="ARBA" id="ARBA00001933"/>
    </source>
</evidence>
<dbReference type="GO" id="GO:0005737">
    <property type="term" value="C:cytoplasm"/>
    <property type="evidence" value="ECO:0007669"/>
    <property type="project" value="TreeGrafter"/>
</dbReference>
<dbReference type="Gene3D" id="3.40.640.10">
    <property type="entry name" value="Type I PLP-dependent aspartate aminotransferase-like (Major domain)"/>
    <property type="match status" value="1"/>
</dbReference>
<dbReference type="PANTHER" id="PTHR43807">
    <property type="entry name" value="FI04487P"/>
    <property type="match status" value="1"/>
</dbReference>
<dbReference type="InterPro" id="IPR015421">
    <property type="entry name" value="PyrdxlP-dep_Trfase_major"/>
</dbReference>
<evidence type="ECO:0000259" key="6">
    <source>
        <dbReference type="Pfam" id="PF00155"/>
    </source>
</evidence>
<dbReference type="InterPro" id="IPR015422">
    <property type="entry name" value="PyrdxlP-dep_Trfase_small"/>
</dbReference>
<evidence type="ECO:0000313" key="7">
    <source>
        <dbReference type="EMBL" id="MBK9983273.1"/>
    </source>
</evidence>
<dbReference type="GO" id="GO:0030170">
    <property type="term" value="F:pyridoxal phosphate binding"/>
    <property type="evidence" value="ECO:0007669"/>
    <property type="project" value="InterPro"/>
</dbReference>
<proteinExistence type="inferred from homology"/>
<name>A0A9D7SWH9_9BACT</name>
<protein>
    <submittedName>
        <fullName evidence="7">Aminotransferase class I/II-fold pyridoxal phosphate-dependent enzyme</fullName>
    </submittedName>
</protein>
<keyword evidence="5" id="KW-0663">Pyridoxal phosphate</keyword>
<comment type="caution">
    <text evidence="7">The sequence shown here is derived from an EMBL/GenBank/DDBJ whole genome shotgun (WGS) entry which is preliminary data.</text>
</comment>
<dbReference type="SUPFAM" id="SSF53383">
    <property type="entry name" value="PLP-dependent transferases"/>
    <property type="match status" value="1"/>
</dbReference>
<keyword evidence="4" id="KW-0808">Transferase</keyword>
<evidence type="ECO:0000256" key="2">
    <source>
        <dbReference type="ARBA" id="ARBA00007441"/>
    </source>
</evidence>
<dbReference type="GO" id="GO:0016212">
    <property type="term" value="F:kynurenine-oxoglutarate transaminase activity"/>
    <property type="evidence" value="ECO:0007669"/>
    <property type="project" value="TreeGrafter"/>
</dbReference>
<dbReference type="InterPro" id="IPR015424">
    <property type="entry name" value="PyrdxlP-dep_Trfase"/>
</dbReference>
<evidence type="ECO:0000256" key="5">
    <source>
        <dbReference type="ARBA" id="ARBA00022898"/>
    </source>
</evidence>
<sequence>MSLKSKLPDVGTTIFTVMSRLATQHQAINLSQGFPDFDTDPRLIAFVEEALRGGHNQYAPMPGLPDLVQMIAEKIKKDYGWRPDPDTEITVTAGGTQALYSIIGAMISQGDEVIVLEPSYDSYIPSVISFGGSVKTVQLLPPSYKVDWDEVESLITDRTKLIMINTPHNPCGVTLEMEDLKRLEEIVVNHGIYLISDEVYEHIIFDGHRHESVLRYPELYKRSFVVFSFGKSLHVTGWKIGYVIAPPALTTELRKIHQFNVFSVNRPIQLAIAKYIQHHGDFAALASFYQDKRDLFLKLMEGLPLKFLPCFGSYFILADYSEVSDLDDRAFAQKLTIEGGVATIPLSPFYKNGSEEKIIRFCFAKKEETLVEAASRLKNYFNI</sequence>
<dbReference type="Proteomes" id="UP000808337">
    <property type="component" value="Unassembled WGS sequence"/>
</dbReference>
<dbReference type="AlphaFoldDB" id="A0A9D7SWH9"/>